<dbReference type="NCBIfam" id="NF010539">
    <property type="entry name" value="PRK13927.1"/>
    <property type="match status" value="1"/>
</dbReference>
<keyword evidence="3 6" id="KW-0067">ATP-binding</keyword>
<evidence type="ECO:0000256" key="1">
    <source>
        <dbReference type="ARBA" id="ARBA00022490"/>
    </source>
</evidence>
<comment type="caution">
    <text evidence="7">The sequence shown here is derived from an EMBL/GenBank/DDBJ whole genome shotgun (WGS) entry which is preliminary data.</text>
</comment>
<comment type="function">
    <text evidence="6">Forms membrane-associated dynamic filaments that are essential for cell shape determination. Acts by regulating cell wall synthesis and cell elongation, and thus cell shape. A feedback loop between cell geometry and MreB localization may maintain elongated cell shape by targeting cell wall growth to regions of negative cell wall curvature.</text>
</comment>
<comment type="caution">
    <text evidence="6">Lacks conserved residue(s) required for the propagation of feature annotation.</text>
</comment>
<proteinExistence type="inferred from homology"/>
<protein>
    <recommendedName>
        <fullName evidence="6">Cell shape-determining protein MreB</fullName>
    </recommendedName>
</protein>
<dbReference type="PANTHER" id="PTHR42749">
    <property type="entry name" value="CELL SHAPE-DETERMINING PROTEIN MREB"/>
    <property type="match status" value="1"/>
</dbReference>
<dbReference type="GO" id="GO:0008360">
    <property type="term" value="P:regulation of cell shape"/>
    <property type="evidence" value="ECO:0007669"/>
    <property type="project" value="UniProtKB-UniRule"/>
</dbReference>
<evidence type="ECO:0000256" key="4">
    <source>
        <dbReference type="ARBA" id="ARBA00022960"/>
    </source>
</evidence>
<comment type="subcellular location">
    <subcellularLocation>
        <location evidence="6">Cytoplasm</location>
    </subcellularLocation>
    <text evidence="6">Membrane-associated.</text>
</comment>
<dbReference type="HAMAP" id="MF_02207">
    <property type="entry name" value="MreB"/>
    <property type="match status" value="1"/>
</dbReference>
<dbReference type="GO" id="GO:0005737">
    <property type="term" value="C:cytoplasm"/>
    <property type="evidence" value="ECO:0007669"/>
    <property type="project" value="UniProtKB-SubCell"/>
</dbReference>
<evidence type="ECO:0000313" key="7">
    <source>
        <dbReference type="EMBL" id="OGG38646.1"/>
    </source>
</evidence>
<dbReference type="EMBL" id="MFKJ01000016">
    <property type="protein sequence ID" value="OGG38646.1"/>
    <property type="molecule type" value="Genomic_DNA"/>
</dbReference>
<evidence type="ECO:0000256" key="6">
    <source>
        <dbReference type="HAMAP-Rule" id="MF_02207"/>
    </source>
</evidence>
<dbReference type="PRINTS" id="PR01652">
    <property type="entry name" value="SHAPEPROTEIN"/>
</dbReference>
<feature type="binding site" evidence="6">
    <location>
        <begin position="210"/>
        <end position="213"/>
    </location>
    <ligand>
        <name>ATP</name>
        <dbReference type="ChEBI" id="CHEBI:30616"/>
    </ligand>
</feature>
<dbReference type="CDD" id="cd10225">
    <property type="entry name" value="ASKHA_NBD_MreB-like"/>
    <property type="match status" value="1"/>
</dbReference>
<dbReference type="Pfam" id="PF06723">
    <property type="entry name" value="MreB_Mbl"/>
    <property type="match status" value="1"/>
</dbReference>
<dbReference type="GO" id="GO:0005524">
    <property type="term" value="F:ATP binding"/>
    <property type="evidence" value="ECO:0007669"/>
    <property type="project" value="UniProtKB-KW"/>
</dbReference>
<keyword evidence="1 6" id="KW-0963">Cytoplasm</keyword>
<dbReference type="AlphaFoldDB" id="A0A1F6BNZ0"/>
<evidence type="ECO:0000313" key="8">
    <source>
        <dbReference type="Proteomes" id="UP000178825"/>
    </source>
</evidence>
<comment type="subunit">
    <text evidence="6">Forms polymers.</text>
</comment>
<dbReference type="SUPFAM" id="SSF53067">
    <property type="entry name" value="Actin-like ATPase domain"/>
    <property type="match status" value="2"/>
</dbReference>
<gene>
    <name evidence="6" type="primary">mreB</name>
    <name evidence="7" type="ORF">A3D55_00075</name>
</gene>
<dbReference type="InterPro" id="IPR056546">
    <property type="entry name" value="MreB_MamK-like"/>
</dbReference>
<dbReference type="Proteomes" id="UP000178825">
    <property type="component" value="Unassembled WGS sequence"/>
</dbReference>
<feature type="binding site" evidence="6">
    <location>
        <begin position="162"/>
        <end position="164"/>
    </location>
    <ligand>
        <name>ATP</name>
        <dbReference type="ChEBI" id="CHEBI:30616"/>
    </ligand>
</feature>
<dbReference type="PANTHER" id="PTHR42749:SF1">
    <property type="entry name" value="CELL SHAPE-DETERMINING PROTEIN MREB"/>
    <property type="match status" value="1"/>
</dbReference>
<organism evidence="7 8">
    <name type="scientific">Candidatus Jorgensenbacteria bacterium RIFCSPHIGHO2_02_FULL_45_20</name>
    <dbReference type="NCBI Taxonomy" id="1798470"/>
    <lineage>
        <taxon>Bacteria</taxon>
        <taxon>Candidatus Joergenseniibacteriota</taxon>
    </lineage>
</organism>
<dbReference type="Gene3D" id="3.30.420.40">
    <property type="match status" value="2"/>
</dbReference>
<evidence type="ECO:0000256" key="2">
    <source>
        <dbReference type="ARBA" id="ARBA00022741"/>
    </source>
</evidence>
<dbReference type="STRING" id="1798470.A3D55_00075"/>
<name>A0A1F6BNZ0_9BACT</name>
<dbReference type="NCBIfam" id="TIGR00904">
    <property type="entry name" value="mreB"/>
    <property type="match status" value="1"/>
</dbReference>
<dbReference type="GO" id="GO:0000902">
    <property type="term" value="P:cell morphogenesis"/>
    <property type="evidence" value="ECO:0007669"/>
    <property type="project" value="InterPro"/>
</dbReference>
<evidence type="ECO:0000256" key="3">
    <source>
        <dbReference type="ARBA" id="ARBA00022840"/>
    </source>
</evidence>
<keyword evidence="2 6" id="KW-0547">Nucleotide-binding</keyword>
<comment type="similarity">
    <text evidence="5 6">Belongs to the FtsA/MreB family.</text>
</comment>
<sequence length="342" mass="37120">MRIITYMFVRKIGIDLGTTNTLVFLPERGIVINEPTVVALRKPDNSVLAVGAEAKEMVGRTPDDIVTYKPLKDGVIAEYYITEAMLSYFISKSIGSFNIFRPEVVISIPAGITSTEYRAVMNAAKEAGAREVYLVKEPLLASLGAGIPIHSSEGNMIVNIGGGTTEVAVISLGGIVAWSSLRVAGNRFDHSIMEYIKKKYGLAIGESTAENIKITIGTAIPNRNKMEMKVRGRDLASGLPKDLIINSTEVAEAINAHLVDIINAVQSVFNVTPPELAADIMEKGIIMSGGSAQLRDFDEFFKRSLGVSAYIAEEPILCVAKGTAIVLNHLDMYKRTLLNRRS</sequence>
<keyword evidence="4 6" id="KW-0133">Cell shape</keyword>
<dbReference type="InterPro" id="IPR043129">
    <property type="entry name" value="ATPase_NBD"/>
</dbReference>
<dbReference type="InterPro" id="IPR004753">
    <property type="entry name" value="MreB"/>
</dbReference>
<evidence type="ECO:0000256" key="5">
    <source>
        <dbReference type="ARBA" id="ARBA00023458"/>
    </source>
</evidence>
<accession>A0A1F6BNZ0</accession>
<reference evidence="7 8" key="1">
    <citation type="journal article" date="2016" name="Nat. Commun.">
        <title>Thousands of microbial genomes shed light on interconnected biogeochemical processes in an aquifer system.</title>
        <authorList>
            <person name="Anantharaman K."/>
            <person name="Brown C.T."/>
            <person name="Hug L.A."/>
            <person name="Sharon I."/>
            <person name="Castelle C.J."/>
            <person name="Probst A.J."/>
            <person name="Thomas B.C."/>
            <person name="Singh A."/>
            <person name="Wilkins M.J."/>
            <person name="Karaoz U."/>
            <person name="Brodie E.L."/>
            <person name="Williams K.H."/>
            <person name="Hubbard S.S."/>
            <person name="Banfield J.F."/>
        </authorList>
    </citation>
    <scope>NUCLEOTIDE SEQUENCE [LARGE SCALE GENOMIC DNA]</scope>
</reference>